<accession>A0A7C9VMG1</accession>
<evidence type="ECO:0000313" key="4">
    <source>
        <dbReference type="Proteomes" id="UP000481360"/>
    </source>
</evidence>
<dbReference type="Proteomes" id="UP000481360">
    <property type="component" value="Unassembled WGS sequence"/>
</dbReference>
<sequence length="140" mass="14880">MTTKKLAAGVLAAAAVALGAPATANATIVDPWVICNGTNCDSSAQGDITWHNRTANVSGIIWDQGFGSTTIKFRAYANGKQIGPEVARTANDETSDPNVKSPRKIGFPMGDTNLSGGIDEIRIWICFTTCVDSTVEYRDR</sequence>
<evidence type="ECO:0000256" key="2">
    <source>
        <dbReference type="SAM" id="SignalP"/>
    </source>
</evidence>
<evidence type="ECO:0000256" key="1">
    <source>
        <dbReference type="SAM" id="MobiDB-lite"/>
    </source>
</evidence>
<feature type="region of interest" description="Disordered" evidence="1">
    <location>
        <begin position="86"/>
        <end position="106"/>
    </location>
</feature>
<dbReference type="EMBL" id="JAAMPJ010000002">
    <property type="protein sequence ID" value="NGY59714.1"/>
    <property type="molecule type" value="Genomic_DNA"/>
</dbReference>
<evidence type="ECO:0000313" key="3">
    <source>
        <dbReference type="EMBL" id="NGY59714.1"/>
    </source>
</evidence>
<name>A0A7C9VMG1_9PSEU</name>
<protein>
    <recommendedName>
        <fullName evidence="5">Secreted protein</fullName>
    </recommendedName>
</protein>
<keyword evidence="4" id="KW-1185">Reference proteome</keyword>
<comment type="caution">
    <text evidence="3">The sequence shown here is derived from an EMBL/GenBank/DDBJ whole genome shotgun (WGS) entry which is preliminary data.</text>
</comment>
<dbReference type="AlphaFoldDB" id="A0A7C9VMG1"/>
<proteinExistence type="predicted"/>
<evidence type="ECO:0008006" key="5">
    <source>
        <dbReference type="Google" id="ProtNLM"/>
    </source>
</evidence>
<keyword evidence="2" id="KW-0732">Signal</keyword>
<feature type="signal peptide" evidence="2">
    <location>
        <begin position="1"/>
        <end position="26"/>
    </location>
</feature>
<feature type="chain" id="PRO_5028828964" description="Secreted protein" evidence="2">
    <location>
        <begin position="27"/>
        <end position="140"/>
    </location>
</feature>
<reference evidence="3 4" key="1">
    <citation type="submission" date="2020-03" db="EMBL/GenBank/DDBJ databases">
        <title>Isolation and identification of active actinomycetes.</title>
        <authorList>
            <person name="Sun X."/>
        </authorList>
    </citation>
    <scope>NUCLEOTIDE SEQUENCE [LARGE SCALE GENOMIC DNA]</scope>
    <source>
        <strain evidence="3 4">NEAU-D13</strain>
    </source>
</reference>
<gene>
    <name evidence="3" type="ORF">G7043_12345</name>
</gene>
<dbReference type="RefSeq" id="WP_166045673.1">
    <property type="nucleotide sequence ID" value="NZ_JAAMPJ010000002.1"/>
</dbReference>
<organism evidence="3 4">
    <name type="scientific">Lentzea alba</name>
    <dbReference type="NCBI Taxonomy" id="2714351"/>
    <lineage>
        <taxon>Bacteria</taxon>
        <taxon>Bacillati</taxon>
        <taxon>Actinomycetota</taxon>
        <taxon>Actinomycetes</taxon>
        <taxon>Pseudonocardiales</taxon>
        <taxon>Pseudonocardiaceae</taxon>
        <taxon>Lentzea</taxon>
    </lineage>
</organism>